<dbReference type="SMART" id="SM00879">
    <property type="entry name" value="Brix"/>
    <property type="match status" value="1"/>
</dbReference>
<reference evidence="2 3" key="1">
    <citation type="submission" date="2022-07" db="EMBL/GenBank/DDBJ databases">
        <title>Genome-wide signatures of adaptation to extreme environments.</title>
        <authorList>
            <person name="Cho C.H."/>
            <person name="Yoon H.S."/>
        </authorList>
    </citation>
    <scope>NUCLEOTIDE SEQUENCE [LARGE SCALE GENOMIC DNA]</scope>
    <source>
        <strain evidence="2 3">108.79 E11</strain>
    </source>
</reference>
<dbReference type="Pfam" id="PF04427">
    <property type="entry name" value="Brix"/>
    <property type="match status" value="1"/>
</dbReference>
<keyword evidence="3" id="KW-1185">Reference proteome</keyword>
<organism evidence="2 3">
    <name type="scientific">Galdieria yellowstonensis</name>
    <dbReference type="NCBI Taxonomy" id="3028027"/>
    <lineage>
        <taxon>Eukaryota</taxon>
        <taxon>Rhodophyta</taxon>
        <taxon>Bangiophyceae</taxon>
        <taxon>Galdieriales</taxon>
        <taxon>Galdieriaceae</taxon>
        <taxon>Galdieria</taxon>
    </lineage>
</organism>
<dbReference type="GO" id="GO:0042134">
    <property type="term" value="F:rRNA primary transcript binding"/>
    <property type="evidence" value="ECO:0007669"/>
    <property type="project" value="InterPro"/>
</dbReference>
<comment type="caution">
    <text evidence="2">The sequence shown here is derived from an EMBL/GenBank/DDBJ whole genome shotgun (WGS) entry which is preliminary data.</text>
</comment>
<dbReference type="EMBL" id="JANCYU010000075">
    <property type="protein sequence ID" value="KAK4529112.1"/>
    <property type="molecule type" value="Genomic_DNA"/>
</dbReference>
<feature type="domain" description="Brix" evidence="1">
    <location>
        <begin position="81"/>
        <end position="266"/>
    </location>
</feature>
<dbReference type="AlphaFoldDB" id="A0AAV9IP78"/>
<dbReference type="GO" id="GO:0034457">
    <property type="term" value="C:Mpp10 complex"/>
    <property type="evidence" value="ECO:0007669"/>
    <property type="project" value="UniProtKB-ARBA"/>
</dbReference>
<dbReference type="GO" id="GO:0030515">
    <property type="term" value="F:snoRNA binding"/>
    <property type="evidence" value="ECO:0007669"/>
    <property type="project" value="TreeGrafter"/>
</dbReference>
<accession>A0AAV9IP78</accession>
<dbReference type="InterPro" id="IPR007109">
    <property type="entry name" value="Brix"/>
</dbReference>
<dbReference type="GO" id="GO:0042274">
    <property type="term" value="P:ribosomal small subunit biogenesis"/>
    <property type="evidence" value="ECO:0007669"/>
    <property type="project" value="UniProtKB-ARBA"/>
</dbReference>
<evidence type="ECO:0000259" key="1">
    <source>
        <dbReference type="PROSITE" id="PS50833"/>
    </source>
</evidence>
<dbReference type="GO" id="GO:0032040">
    <property type="term" value="C:small-subunit processome"/>
    <property type="evidence" value="ECO:0007669"/>
    <property type="project" value="TreeGrafter"/>
</dbReference>
<dbReference type="PROSITE" id="PS50833">
    <property type="entry name" value="BRIX"/>
    <property type="match status" value="1"/>
</dbReference>
<sequence length="292" mass="34007">MLRREARRRREYLYRKSLGDNELYQKKVKVREAVAAGKNVPTELEEDAQQLLESSKYLDDATDRAYSHEDDEYARANEIEPKVVITTSRDPSSRLSQFAKEVKLLFPNSQRLNRGNLVIRDLVTACKSNQVTDIILLNEYRGQPDGLIVSHLPLGPTAYFSLSNVVMRHDIVDTELGTVSEANPHLLFFNFDTRLGWRVKNILKYLFPSPKPDSKRIITFSNNEDVISFRHHLYTTKGRRPEDIELIEMGPRFDMKLYQIRLGTLDQTHADNEWVLRPYMNTAYKRRALSEM</sequence>
<protein>
    <recommendedName>
        <fullName evidence="1">Brix domain-containing protein</fullName>
    </recommendedName>
</protein>
<dbReference type="Gene3D" id="3.40.50.10480">
    <property type="entry name" value="Probable brix-domain ribosomal biogenesis protein"/>
    <property type="match status" value="1"/>
</dbReference>
<proteinExistence type="predicted"/>
<dbReference type="InterPro" id="IPR044281">
    <property type="entry name" value="IMP4/RPF1"/>
</dbReference>
<dbReference type="FunFam" id="3.40.50.10480:FF:000001">
    <property type="entry name" value="IMP4, U3 small nucleolar ribonucleoprotein"/>
    <property type="match status" value="1"/>
</dbReference>
<name>A0AAV9IP78_9RHOD</name>
<gene>
    <name evidence="2" type="ORF">GAYE_SCF7681MG7064</name>
</gene>
<evidence type="ECO:0000313" key="3">
    <source>
        <dbReference type="Proteomes" id="UP001300502"/>
    </source>
</evidence>
<dbReference type="PANTHER" id="PTHR22734">
    <property type="entry name" value="U3 SMALL NUCLEOLAR RIBONUCLEOPROTEIN PROTEIN IMP4"/>
    <property type="match status" value="1"/>
</dbReference>
<dbReference type="GO" id="GO:0006364">
    <property type="term" value="P:rRNA processing"/>
    <property type="evidence" value="ECO:0007669"/>
    <property type="project" value="InterPro"/>
</dbReference>
<dbReference type="PANTHER" id="PTHR22734:SF2">
    <property type="entry name" value="U3 SMALL NUCLEOLAR RIBONUCLEOPROTEIN PROTEIN IMP4"/>
    <property type="match status" value="1"/>
</dbReference>
<evidence type="ECO:0000313" key="2">
    <source>
        <dbReference type="EMBL" id="KAK4529112.1"/>
    </source>
</evidence>
<dbReference type="SUPFAM" id="SSF52954">
    <property type="entry name" value="Class II aaRS ABD-related"/>
    <property type="match status" value="1"/>
</dbReference>
<dbReference type="GO" id="GO:0005654">
    <property type="term" value="C:nucleoplasm"/>
    <property type="evidence" value="ECO:0007669"/>
    <property type="project" value="UniProtKB-ARBA"/>
</dbReference>
<dbReference type="Proteomes" id="UP001300502">
    <property type="component" value="Unassembled WGS sequence"/>
</dbReference>